<proteinExistence type="predicted"/>
<reference evidence="1" key="1">
    <citation type="submission" date="2020-11" db="EMBL/GenBank/DDBJ databases">
        <authorList>
            <person name="Tran Van P."/>
        </authorList>
    </citation>
    <scope>NUCLEOTIDE SEQUENCE</scope>
</reference>
<protein>
    <submittedName>
        <fullName evidence="1">Uncharacterized protein</fullName>
    </submittedName>
</protein>
<gene>
    <name evidence="1" type="ORF">CTOB1V02_LOCUS15172</name>
</gene>
<feature type="non-terminal residue" evidence="1">
    <location>
        <position position="113"/>
    </location>
</feature>
<name>A0A7R8WU98_9CRUS</name>
<accession>A0A7R8WU98</accession>
<dbReference type="AlphaFoldDB" id="A0A7R8WU98"/>
<dbReference type="EMBL" id="OB687086">
    <property type="protein sequence ID" value="CAD7237357.1"/>
    <property type="molecule type" value="Genomic_DNA"/>
</dbReference>
<evidence type="ECO:0000313" key="1">
    <source>
        <dbReference type="EMBL" id="CAD7237357.1"/>
    </source>
</evidence>
<organism evidence="1">
    <name type="scientific">Cyprideis torosa</name>
    <dbReference type="NCBI Taxonomy" id="163714"/>
    <lineage>
        <taxon>Eukaryota</taxon>
        <taxon>Metazoa</taxon>
        <taxon>Ecdysozoa</taxon>
        <taxon>Arthropoda</taxon>
        <taxon>Crustacea</taxon>
        <taxon>Oligostraca</taxon>
        <taxon>Ostracoda</taxon>
        <taxon>Podocopa</taxon>
        <taxon>Podocopida</taxon>
        <taxon>Cytherocopina</taxon>
        <taxon>Cytheroidea</taxon>
        <taxon>Cytherideidae</taxon>
        <taxon>Cyprideis</taxon>
    </lineage>
</organism>
<sequence>HPEPVYHPEPKYHHAEPYHPDPYSAEHKYDIPEAPYYGKYPHPEHHYKPEPHVPAYAPEPYLKGEVKAFVDPYHHESSPKTYLAQASHDTPVYIPKSAKQAYKGIRNYEIHRK</sequence>